<dbReference type="InterPro" id="IPR001087">
    <property type="entry name" value="GDSL"/>
</dbReference>
<dbReference type="SUPFAM" id="SSF52266">
    <property type="entry name" value="SGNH hydrolase"/>
    <property type="match status" value="1"/>
</dbReference>
<evidence type="ECO:0000256" key="3">
    <source>
        <dbReference type="ARBA" id="ARBA00022801"/>
    </source>
</evidence>
<keyword evidence="5" id="KW-1185">Reference proteome</keyword>
<organism evidence="5 7">
    <name type="scientific">Juglans regia</name>
    <name type="common">English walnut</name>
    <dbReference type="NCBI Taxonomy" id="51240"/>
    <lineage>
        <taxon>Eukaryota</taxon>
        <taxon>Viridiplantae</taxon>
        <taxon>Streptophyta</taxon>
        <taxon>Embryophyta</taxon>
        <taxon>Tracheophyta</taxon>
        <taxon>Spermatophyta</taxon>
        <taxon>Magnoliopsida</taxon>
        <taxon>eudicotyledons</taxon>
        <taxon>Gunneridae</taxon>
        <taxon>Pentapetalae</taxon>
        <taxon>rosids</taxon>
        <taxon>fabids</taxon>
        <taxon>Fagales</taxon>
        <taxon>Juglandaceae</taxon>
        <taxon>Juglans</taxon>
    </lineage>
</organism>
<dbReference type="RefSeq" id="XP_018821699.1">
    <property type="nucleotide sequence ID" value="XM_018966154.2"/>
</dbReference>
<evidence type="ECO:0000256" key="1">
    <source>
        <dbReference type="ARBA" id="ARBA00008668"/>
    </source>
</evidence>
<dbReference type="Gene3D" id="3.40.50.1110">
    <property type="entry name" value="SGNH hydrolase"/>
    <property type="match status" value="1"/>
</dbReference>
<dbReference type="AlphaFoldDB" id="A0A2I4EQN4"/>
<evidence type="ECO:0000256" key="4">
    <source>
        <dbReference type="ARBA" id="ARBA00023180"/>
    </source>
</evidence>
<evidence type="ECO:0000313" key="7">
    <source>
        <dbReference type="RefSeq" id="XP_018821699.1"/>
    </source>
</evidence>
<accession>A0A2I4EQN4</accession>
<gene>
    <name evidence="6 7" type="primary">LOC108991759</name>
</gene>
<dbReference type="GeneID" id="108991759"/>
<dbReference type="Proteomes" id="UP000235220">
    <property type="component" value="Chromosome 13"/>
</dbReference>
<dbReference type="Pfam" id="PF00657">
    <property type="entry name" value="Lipase_GDSL"/>
    <property type="match status" value="1"/>
</dbReference>
<dbReference type="CDD" id="cd01837">
    <property type="entry name" value="SGNH_plant_lipase_like"/>
    <property type="match status" value="1"/>
</dbReference>
<dbReference type="PANTHER" id="PTHR22835">
    <property type="entry name" value="ZINC FINGER FYVE DOMAIN CONTAINING PROTEIN"/>
    <property type="match status" value="1"/>
</dbReference>
<proteinExistence type="inferred from homology"/>
<dbReference type="InterPro" id="IPR035669">
    <property type="entry name" value="SGNH_plant_lipase-like"/>
</dbReference>
<sequence>MLWLRLFGRRLEGPWWGVKTAAIGVVLFASLLGSSWGCHIPAIYNFGDSNSDTGSVSATFGRVPSPYGRTFFGKPSGRYSDGRLIIDFIAEKLGFPFLGAYLDSIGPNFRHGTNFAASGSTIQPADAKLFGAGFNPLSLDIQLSQFEQFKERTKDLYNQAESSWVKSSLPKPEEFSKSIYTLDIGQNDLTFALLTTTEEQLRVSIPNIINQFALAIEKLYQDGARTFWIHNTGPIGCLPLFSVKNPPKPVNADQNGCIKSYNLLAQEFNKQLKDKVFQLRSQLQHSLLIYADIYTAKYTLISEAKKQGFVGPLAYCCGHLDGAECWKTSIVNGTEVFADSCNDTSKYISWDGAHYTEAANKWVANRILDGSLSDPPISLTKACHKTDSPN</sequence>
<dbReference type="PANTHER" id="PTHR22835:SF514">
    <property type="entry name" value="GDSL-LIKE LIPASE_ACYLHYDROLASE SUPERFAMILY PROTEIN ISOFORM 1"/>
    <property type="match status" value="1"/>
</dbReference>
<evidence type="ECO:0000256" key="2">
    <source>
        <dbReference type="ARBA" id="ARBA00022729"/>
    </source>
</evidence>
<evidence type="ECO:0000313" key="5">
    <source>
        <dbReference type="Proteomes" id="UP000235220"/>
    </source>
</evidence>
<keyword evidence="3" id="KW-0378">Hydrolase</keyword>
<dbReference type="InterPro" id="IPR036514">
    <property type="entry name" value="SGNH_hydro_sf"/>
</dbReference>
<dbReference type="KEGG" id="jre:108991759"/>
<evidence type="ECO:0000313" key="6">
    <source>
        <dbReference type="RefSeq" id="XP_018821692.1"/>
    </source>
</evidence>
<name>A0A2I4EQN4_JUGRE</name>
<protein>
    <submittedName>
        <fullName evidence="6 7">GDSL esterase/lipase At5g14450-like</fullName>
    </submittedName>
</protein>
<dbReference type="Gramene" id="Jr13_21250_p1">
    <property type="protein sequence ID" value="cds.Jr13_21250_p1"/>
    <property type="gene ID" value="Jr13_21250"/>
</dbReference>
<reference evidence="6 7" key="1">
    <citation type="submission" date="2025-04" db="UniProtKB">
        <authorList>
            <consortium name="RefSeq"/>
        </authorList>
    </citation>
    <scope>IDENTIFICATION</scope>
    <source>
        <tissue evidence="6 7">Leaves</tissue>
    </source>
</reference>
<keyword evidence="2" id="KW-0732">Signal</keyword>
<dbReference type="OrthoDB" id="1600564at2759"/>
<keyword evidence="4" id="KW-0325">Glycoprotein</keyword>
<dbReference type="GO" id="GO:0016788">
    <property type="term" value="F:hydrolase activity, acting on ester bonds"/>
    <property type="evidence" value="ECO:0007669"/>
    <property type="project" value="InterPro"/>
</dbReference>
<dbReference type="RefSeq" id="XP_018821692.1">
    <property type="nucleotide sequence ID" value="XM_018966147.2"/>
</dbReference>
<comment type="similarity">
    <text evidence="1">Belongs to the 'GDSL' lipolytic enzyme family.</text>
</comment>